<feature type="region of interest" description="Disordered" evidence="1">
    <location>
        <begin position="43"/>
        <end position="90"/>
    </location>
</feature>
<comment type="caution">
    <text evidence="2">The sequence shown here is derived from an EMBL/GenBank/DDBJ whole genome shotgun (WGS) entry which is preliminary data.</text>
</comment>
<evidence type="ECO:0000313" key="3">
    <source>
        <dbReference type="Proteomes" id="UP001642405"/>
    </source>
</evidence>
<feature type="region of interest" description="Disordered" evidence="1">
    <location>
        <begin position="535"/>
        <end position="557"/>
    </location>
</feature>
<sequence length="611" mass="65358">MSAYPRRKADLANWCRALPRPPQFPDSDSNEVSAFLRPKVSAFTARPGLAASEKGESSRDKEATEDGSNKSSSSSNNGSPPASLLIDKINDDSDGYTNQLMTKSMIKAVAMHAMATSDNECAIDDDDKDDHDDGPNNPFKKGNANGEIDLGSDDDLWEDEDGTSYNANGTAVIKTAIVVRRGLQKQQHQQKLKQKGKKVPAELTDGTIIIGGKVKHARHPDGTLVSNLSEQLRRAARLVGPVALSHSGSTTSIGSTIGSETNHAQAATHEIHEQHAAPAGHEPPFTTGNTELPNPLRCHPGPVTPPHTPPEAGAQSPGPPPPPPPSTPQVVPTARRSRVGSRGSLPALLTPPMSPTTVVATMATAVATILNSSSGTTSTIALMAVSNASSGTASGRTSTASSLSSAMSRATPKRTPPVVPPETNLLHIKQINTKPIKGRIIMDAHGDGQVTLPFNGCYGPRLEPTIDLAAQRSLRPSPASSTGNEPPRPRRKLIRSASSDLLHGEATDFLLKQILDENNSRYIFQHFGTRRFVDATPGPSTLAPPPFHRTESTPNVCREPLPTVAEESKGKEVARGPHGFPLPVFRQVYFVDDYKEPEDWSWDRGYHSKGW</sequence>
<feature type="compositionally biased region" description="Acidic residues" evidence="1">
    <location>
        <begin position="150"/>
        <end position="162"/>
    </location>
</feature>
<feature type="compositionally biased region" description="Low complexity" evidence="1">
    <location>
        <begin position="247"/>
        <end position="259"/>
    </location>
</feature>
<evidence type="ECO:0000313" key="2">
    <source>
        <dbReference type="EMBL" id="CAK7236471.1"/>
    </source>
</evidence>
<feature type="compositionally biased region" description="Acidic residues" evidence="1">
    <location>
        <begin position="121"/>
        <end position="132"/>
    </location>
</feature>
<dbReference type="EMBL" id="CAWUHB010000116">
    <property type="protein sequence ID" value="CAK7236471.1"/>
    <property type="molecule type" value="Genomic_DNA"/>
</dbReference>
<name>A0ABP0CX21_9PEZI</name>
<organism evidence="2 3">
    <name type="scientific">Sporothrix curviconia</name>
    <dbReference type="NCBI Taxonomy" id="1260050"/>
    <lineage>
        <taxon>Eukaryota</taxon>
        <taxon>Fungi</taxon>
        <taxon>Dikarya</taxon>
        <taxon>Ascomycota</taxon>
        <taxon>Pezizomycotina</taxon>
        <taxon>Sordariomycetes</taxon>
        <taxon>Sordariomycetidae</taxon>
        <taxon>Ophiostomatales</taxon>
        <taxon>Ophiostomataceae</taxon>
        <taxon>Sporothrix</taxon>
    </lineage>
</organism>
<evidence type="ECO:0000256" key="1">
    <source>
        <dbReference type="SAM" id="MobiDB-lite"/>
    </source>
</evidence>
<feature type="compositionally biased region" description="Basic and acidic residues" evidence="1">
    <location>
        <begin position="53"/>
        <end position="68"/>
    </location>
</feature>
<gene>
    <name evidence="2" type="ORF">SCUCBS95973_009618</name>
</gene>
<dbReference type="Proteomes" id="UP001642405">
    <property type="component" value="Unassembled WGS sequence"/>
</dbReference>
<reference evidence="2 3" key="1">
    <citation type="submission" date="2024-01" db="EMBL/GenBank/DDBJ databases">
        <authorList>
            <person name="Allen C."/>
            <person name="Tagirdzhanova G."/>
        </authorList>
    </citation>
    <scope>NUCLEOTIDE SEQUENCE [LARGE SCALE GENOMIC DNA]</scope>
</reference>
<keyword evidence="3" id="KW-1185">Reference proteome</keyword>
<feature type="region of interest" description="Disordered" evidence="1">
    <location>
        <begin position="121"/>
        <end position="163"/>
    </location>
</feature>
<proteinExistence type="predicted"/>
<feature type="compositionally biased region" description="Low complexity" evidence="1">
    <location>
        <begin position="389"/>
        <end position="410"/>
    </location>
</feature>
<protein>
    <submittedName>
        <fullName evidence="2">Uncharacterized protein</fullName>
    </submittedName>
</protein>
<feature type="region of interest" description="Disordered" evidence="1">
    <location>
        <begin position="389"/>
        <end position="421"/>
    </location>
</feature>
<feature type="region of interest" description="Disordered" evidence="1">
    <location>
        <begin position="243"/>
        <end position="354"/>
    </location>
</feature>
<accession>A0ABP0CX21</accession>
<feature type="compositionally biased region" description="Pro residues" evidence="1">
    <location>
        <begin position="317"/>
        <end position="327"/>
    </location>
</feature>
<feature type="compositionally biased region" description="Low complexity" evidence="1">
    <location>
        <begin position="69"/>
        <end position="79"/>
    </location>
</feature>